<dbReference type="InterPro" id="IPR007278">
    <property type="entry name" value="DUF397"/>
</dbReference>
<evidence type="ECO:0000313" key="2">
    <source>
        <dbReference type="EMBL" id="MVO90063.1"/>
    </source>
</evidence>
<dbReference type="Pfam" id="PF04149">
    <property type="entry name" value="DUF397"/>
    <property type="match status" value="2"/>
</dbReference>
<proteinExistence type="predicted"/>
<reference evidence="2 3" key="1">
    <citation type="submission" date="2019-11" db="EMBL/GenBank/DDBJ databases">
        <title>Streptomyces typhae sp. nov., a novel endophytic actinomycete isolated from the root of cattail pollen (Typha angustifolia L.).</title>
        <authorList>
            <person name="Peng C."/>
        </authorList>
    </citation>
    <scope>NUCLEOTIDE SEQUENCE [LARGE SCALE GENOMIC DNA]</scope>
    <source>
        <strain evidence="3">p1417</strain>
    </source>
</reference>
<dbReference type="EMBL" id="WPNZ01000029">
    <property type="protein sequence ID" value="MVO90063.1"/>
    <property type="molecule type" value="Genomic_DNA"/>
</dbReference>
<name>A0A6L6X824_9ACTN</name>
<protein>
    <submittedName>
        <fullName evidence="2">DUF397 domain-containing protein</fullName>
    </submittedName>
</protein>
<evidence type="ECO:0000313" key="3">
    <source>
        <dbReference type="Proteomes" id="UP000483802"/>
    </source>
</evidence>
<feature type="domain" description="DUF397" evidence="1">
    <location>
        <begin position="7"/>
        <end position="62"/>
    </location>
</feature>
<dbReference type="AlphaFoldDB" id="A0A6L6X824"/>
<organism evidence="2 3">
    <name type="scientific">Streptomyces typhae</name>
    <dbReference type="NCBI Taxonomy" id="2681492"/>
    <lineage>
        <taxon>Bacteria</taxon>
        <taxon>Bacillati</taxon>
        <taxon>Actinomycetota</taxon>
        <taxon>Actinomycetes</taxon>
        <taxon>Kitasatosporales</taxon>
        <taxon>Streptomycetaceae</taxon>
        <taxon>Streptomyces</taxon>
    </lineage>
</organism>
<sequence>MKTETPHWFTSSYSNNGGQCVEIAADPVAACGVVRLRDSKRPNGPVLRVPAEAFASFVGGMKAIESPRWSTSSYSNNGGACVEIAVNLVAACGAVPVRDSKLPNSPVLGVSARAFAHFVGGVKGGRFGTE</sequence>
<accession>A0A6L6X824</accession>
<evidence type="ECO:0000259" key="1">
    <source>
        <dbReference type="Pfam" id="PF04149"/>
    </source>
</evidence>
<gene>
    <name evidence="2" type="ORF">GPA10_36265</name>
</gene>
<comment type="caution">
    <text evidence="2">The sequence shown here is derived from an EMBL/GenBank/DDBJ whole genome shotgun (WGS) entry which is preliminary data.</text>
</comment>
<dbReference type="Proteomes" id="UP000483802">
    <property type="component" value="Unassembled WGS sequence"/>
</dbReference>
<feature type="domain" description="DUF397" evidence="1">
    <location>
        <begin position="68"/>
        <end position="123"/>
    </location>
</feature>
<keyword evidence="3" id="KW-1185">Reference proteome</keyword>